<dbReference type="InterPro" id="IPR036129">
    <property type="entry name" value="Glycerate_kinase_sf"/>
</dbReference>
<evidence type="ECO:0000256" key="2">
    <source>
        <dbReference type="ARBA" id="ARBA00022679"/>
    </source>
</evidence>
<dbReference type="SUPFAM" id="SSF110738">
    <property type="entry name" value="Glycerate kinase I"/>
    <property type="match status" value="1"/>
</dbReference>
<dbReference type="AlphaFoldDB" id="A0A4Q5C879"/>
<dbReference type="InterPro" id="IPR018197">
    <property type="entry name" value="Glycerate_kinase_RE-like"/>
</dbReference>
<dbReference type="GO" id="GO:0031388">
    <property type="term" value="P:organic acid phosphorylation"/>
    <property type="evidence" value="ECO:0007669"/>
    <property type="project" value="UniProtKB-UniRule"/>
</dbReference>
<sequence length="387" mass="40512">MEIVAAIDSFKGSMTSVQAGKAAAKGIHKVDPEAKVHVRPLADGGEGTVEALVSGMNGTIRKVSVTGPIGKTVVCEYGVIENTGGKTGEKTEEKTAVIEIAKAAGLTLLSEEERNPLYTTTYGVGEVIKDAVRNGCRKFIVGIGGSATNDGGAGMLQALGFGLLKENGEQIPSGARGLEELAEITDDNVIPELAECKFKIACDVTNVLCGETGASAVYGPQKGADEEMTERLDRLLFSYASLVKKKIPKADSMYPGTGAAGGLGFAFLTFMDAQLESGIQIVIKETGLEQEIAKADLVITGEGRMDGQTAMGKAPIGIAKIAKKYGKPVIAFAGAAARDAGACNEQGIDAFFPILREAVSLEAAMKRENAEANMEAAVEQAYRLWRL</sequence>
<dbReference type="InterPro" id="IPR018193">
    <property type="entry name" value="Glyc_kinase_flavodox-like_fold"/>
</dbReference>
<dbReference type="NCBIfam" id="TIGR00045">
    <property type="entry name" value="glycerate kinase"/>
    <property type="match status" value="1"/>
</dbReference>
<comment type="caution">
    <text evidence="5">The sequence shown here is derived from an EMBL/GenBank/DDBJ whole genome shotgun (WGS) entry which is preliminary data.</text>
</comment>
<evidence type="ECO:0000313" key="5">
    <source>
        <dbReference type="EMBL" id="RYS81232.1"/>
    </source>
</evidence>
<reference evidence="5 6" key="1">
    <citation type="journal article" date="2019" name="Science, e1252229">
        <title>Invertible promoters mediate bacterial phase variation, antibiotic resistance, and host adaptation in the gut.</title>
        <authorList>
            <person name="Jiang X."/>
            <person name="Hall A.B."/>
            <person name="Arthur T.D."/>
            <person name="Plichta D.R."/>
            <person name="Covington C.T."/>
            <person name="Poyet M."/>
            <person name="Crothers J."/>
            <person name="Moses P.L."/>
            <person name="Tolonen A.C."/>
            <person name="Vlamakis H."/>
            <person name="Alm E.J."/>
            <person name="Xavier R.J."/>
        </authorList>
    </citation>
    <scope>NUCLEOTIDE SEQUENCE [LARGE SCALE GENOMIC DNA]</scope>
    <source>
        <strain evidence="6">aa_0143</strain>
    </source>
</reference>
<evidence type="ECO:0000256" key="1">
    <source>
        <dbReference type="ARBA" id="ARBA00006284"/>
    </source>
</evidence>
<keyword evidence="2 4" id="KW-0808">Transferase</keyword>
<dbReference type="PANTHER" id="PTHR21599">
    <property type="entry name" value="GLYCERATE KINASE"/>
    <property type="match status" value="1"/>
</dbReference>
<dbReference type="Proteomes" id="UP000292665">
    <property type="component" value="Unassembled WGS sequence"/>
</dbReference>
<dbReference type="PIRSF" id="PIRSF006078">
    <property type="entry name" value="GlxK"/>
    <property type="match status" value="1"/>
</dbReference>
<dbReference type="Pfam" id="PF02595">
    <property type="entry name" value="Gly_kinase"/>
    <property type="match status" value="1"/>
</dbReference>
<proteinExistence type="inferred from homology"/>
<dbReference type="Gene3D" id="3.90.1510.10">
    <property type="entry name" value="Glycerate kinase, domain 2"/>
    <property type="match status" value="1"/>
</dbReference>
<organism evidence="5 6">
    <name type="scientific">[Ruminococcus] torques</name>
    <dbReference type="NCBI Taxonomy" id="33039"/>
    <lineage>
        <taxon>Bacteria</taxon>
        <taxon>Bacillati</taxon>
        <taxon>Bacillota</taxon>
        <taxon>Clostridia</taxon>
        <taxon>Lachnospirales</taxon>
        <taxon>Lachnospiraceae</taxon>
        <taxon>Mediterraneibacter</taxon>
    </lineage>
</organism>
<dbReference type="EMBL" id="RCYR01000004">
    <property type="protein sequence ID" value="RYS81232.1"/>
    <property type="molecule type" value="Genomic_DNA"/>
</dbReference>
<gene>
    <name evidence="5" type="ORF">EAI93_03990</name>
</gene>
<keyword evidence="3 4" id="KW-0418">Kinase</keyword>
<dbReference type="GO" id="GO:0008887">
    <property type="term" value="F:glycerate kinase activity"/>
    <property type="evidence" value="ECO:0007669"/>
    <property type="project" value="UniProtKB-UniRule"/>
</dbReference>
<evidence type="ECO:0000313" key="6">
    <source>
        <dbReference type="Proteomes" id="UP000292665"/>
    </source>
</evidence>
<comment type="similarity">
    <text evidence="1 4">Belongs to the glycerate kinase type-1 family.</text>
</comment>
<dbReference type="PANTHER" id="PTHR21599:SF0">
    <property type="entry name" value="GLYCERATE KINASE"/>
    <property type="match status" value="1"/>
</dbReference>
<dbReference type="RefSeq" id="WP_129794749.1">
    <property type="nucleotide sequence ID" value="NZ_CAUWFF010000006.1"/>
</dbReference>
<name>A0A4Q5C879_9FIRM</name>
<protein>
    <submittedName>
        <fullName evidence="5">Glycerate kinase</fullName>
    </submittedName>
</protein>
<dbReference type="InterPro" id="IPR004381">
    <property type="entry name" value="Glycerate_kinase"/>
</dbReference>
<accession>A0A4Q5C879</accession>
<evidence type="ECO:0000256" key="4">
    <source>
        <dbReference type="PIRNR" id="PIRNR006078"/>
    </source>
</evidence>
<evidence type="ECO:0000256" key="3">
    <source>
        <dbReference type="ARBA" id="ARBA00022777"/>
    </source>
</evidence>
<dbReference type="Gene3D" id="3.40.50.10350">
    <property type="entry name" value="Glycerate kinase, domain 1"/>
    <property type="match status" value="1"/>
</dbReference>